<proteinExistence type="predicted"/>
<organism evidence="1 2">
    <name type="scientific">Russula earlei</name>
    <dbReference type="NCBI Taxonomy" id="71964"/>
    <lineage>
        <taxon>Eukaryota</taxon>
        <taxon>Fungi</taxon>
        <taxon>Dikarya</taxon>
        <taxon>Basidiomycota</taxon>
        <taxon>Agaricomycotina</taxon>
        <taxon>Agaricomycetes</taxon>
        <taxon>Russulales</taxon>
        <taxon>Russulaceae</taxon>
        <taxon>Russula</taxon>
    </lineage>
</organism>
<keyword evidence="2" id="KW-1185">Reference proteome</keyword>
<reference evidence="1" key="1">
    <citation type="submission" date="2021-03" db="EMBL/GenBank/DDBJ databases">
        <title>Evolutionary priming and transition to the ectomycorrhizal habit in an iconic lineage of mushroom-forming fungi: is preadaptation a requirement?</title>
        <authorList>
            <consortium name="DOE Joint Genome Institute"/>
            <person name="Looney B.P."/>
            <person name="Miyauchi S."/>
            <person name="Morin E."/>
            <person name="Drula E."/>
            <person name="Courty P.E."/>
            <person name="Chicoki N."/>
            <person name="Fauchery L."/>
            <person name="Kohler A."/>
            <person name="Kuo A."/>
            <person name="LaButti K."/>
            <person name="Pangilinan J."/>
            <person name="Lipzen A."/>
            <person name="Riley R."/>
            <person name="Andreopoulos W."/>
            <person name="He G."/>
            <person name="Johnson J."/>
            <person name="Barry K.W."/>
            <person name="Grigoriev I.V."/>
            <person name="Nagy L."/>
            <person name="Hibbett D."/>
            <person name="Henrissat B."/>
            <person name="Matheny P.B."/>
            <person name="Labbe J."/>
            <person name="Martin A.F."/>
        </authorList>
    </citation>
    <scope>NUCLEOTIDE SEQUENCE</scope>
    <source>
        <strain evidence="1">BPL698</strain>
    </source>
</reference>
<sequence length="132" mass="14795">MRISLIFGLAVGVAPSSALPSGRSKFPTVHRYNPYDPTPDLPLSLPNRYLFPEPPRFRPNKPVLTSDPGYRELSDDEVDKLYAESNARLDRLYYERKAKTNARGRTRKAANSQKEHGPGLPPAGPSQPQQEH</sequence>
<evidence type="ECO:0000313" key="2">
    <source>
        <dbReference type="Proteomes" id="UP001207468"/>
    </source>
</evidence>
<comment type="caution">
    <text evidence="1">The sequence shown here is derived from an EMBL/GenBank/DDBJ whole genome shotgun (WGS) entry which is preliminary data.</text>
</comment>
<gene>
    <name evidence="1" type="ORF">F5148DRAFT_1197052</name>
</gene>
<dbReference type="Proteomes" id="UP001207468">
    <property type="component" value="Unassembled WGS sequence"/>
</dbReference>
<name>A0ACC0UAY2_9AGAM</name>
<evidence type="ECO:0000313" key="1">
    <source>
        <dbReference type="EMBL" id="KAI9508396.1"/>
    </source>
</evidence>
<dbReference type="EMBL" id="JAGFNK010000093">
    <property type="protein sequence ID" value="KAI9508396.1"/>
    <property type="molecule type" value="Genomic_DNA"/>
</dbReference>
<accession>A0ACC0UAY2</accession>
<protein>
    <submittedName>
        <fullName evidence="1">Uncharacterized protein</fullName>
    </submittedName>
</protein>